<feature type="chain" id="PRO_5046379551" evidence="2">
    <location>
        <begin position="29"/>
        <end position="520"/>
    </location>
</feature>
<evidence type="ECO:0000313" key="4">
    <source>
        <dbReference type="Proteomes" id="UP000826234"/>
    </source>
</evidence>
<dbReference type="EMBL" id="JAIPUX010000521">
    <property type="protein sequence ID" value="KAH0626858.1"/>
    <property type="molecule type" value="Genomic_DNA"/>
</dbReference>
<evidence type="ECO:0000256" key="2">
    <source>
        <dbReference type="SAM" id="SignalP"/>
    </source>
</evidence>
<organism evidence="3 4">
    <name type="scientific">Phrynosoma platyrhinos</name>
    <name type="common">Desert horned lizard</name>
    <dbReference type="NCBI Taxonomy" id="52577"/>
    <lineage>
        <taxon>Eukaryota</taxon>
        <taxon>Metazoa</taxon>
        <taxon>Chordata</taxon>
        <taxon>Craniata</taxon>
        <taxon>Vertebrata</taxon>
        <taxon>Euteleostomi</taxon>
        <taxon>Lepidosauria</taxon>
        <taxon>Squamata</taxon>
        <taxon>Bifurcata</taxon>
        <taxon>Unidentata</taxon>
        <taxon>Episquamata</taxon>
        <taxon>Toxicofera</taxon>
        <taxon>Iguania</taxon>
        <taxon>Phrynosomatidae</taxon>
        <taxon>Phrynosomatinae</taxon>
        <taxon>Phrynosoma</taxon>
    </lineage>
</organism>
<keyword evidence="4" id="KW-1185">Reference proteome</keyword>
<sequence>MQALRGAQSLGYLCLLLMLGELVPSSTAQLWWPFSESKDTKTTTAVMPTTSKGMEADVMQLSQERVAVSTSSPRNTPDTFVEEAATSENTLDLAMPADSRTGAPPDITFPFSSVFEGSAEEEEESEFLQFQTKSEAERSLDLTGTSEADLHVKVEPEETSSTLPPKTAAASIRWVKGGGKMRANFNQLEKTLLYDISFRPQNTCQLQFTNPQSERSLRQNGETRGTPAHQARGDYQEKLGRQAVLAIQDLQGLQDYPARPFQEHQAVLVPAMEMAGLREPPPLLKAPLDHRVCLATQALLEPRDIQGQKALKDLLVSQGMKANQGHQVFLVPQANLDHQGPLDRQVCQDQQGQRGLQEPWAPKDIQGFQAPKGHQDPQAFLDKKVLQDEKGLQDRMGQRVKRVRLAYKDPQAIQDWLEKKGLVVHLVPWDPLAYLEKISAILTQDFLDLQDLRQNGKGNTELYGAILNHVKSVSCPTQASLQAAGKLIGPNECFSPVLNDSYKSIPQAQKGLFHNANHSE</sequence>
<dbReference type="Proteomes" id="UP000826234">
    <property type="component" value="Unassembled WGS sequence"/>
</dbReference>
<feature type="signal peptide" evidence="2">
    <location>
        <begin position="1"/>
        <end position="28"/>
    </location>
</feature>
<comment type="caution">
    <text evidence="3">The sequence shown here is derived from an EMBL/GenBank/DDBJ whole genome shotgun (WGS) entry which is preliminary data.</text>
</comment>
<feature type="compositionally biased region" description="Polar residues" evidence="1">
    <location>
        <begin position="209"/>
        <end position="223"/>
    </location>
</feature>
<name>A0ABQ7TCH1_PHRPL</name>
<keyword evidence="2" id="KW-0732">Signal</keyword>
<accession>A0ABQ7TCH1</accession>
<feature type="region of interest" description="Disordered" evidence="1">
    <location>
        <begin position="209"/>
        <end position="235"/>
    </location>
</feature>
<protein>
    <submittedName>
        <fullName evidence="3">Uncharacterized protein</fullName>
    </submittedName>
</protein>
<reference evidence="3 4" key="1">
    <citation type="journal article" date="2022" name="Gigascience">
        <title>A chromosome-level genome assembly and annotation of the desert horned lizard, Phrynosoma platyrhinos, provides insight into chromosomal rearrangements among reptiles.</title>
        <authorList>
            <person name="Koochekian N."/>
            <person name="Ascanio A."/>
            <person name="Farleigh K."/>
            <person name="Card D.C."/>
            <person name="Schield D.R."/>
            <person name="Castoe T.A."/>
            <person name="Jezkova T."/>
        </authorList>
    </citation>
    <scope>NUCLEOTIDE SEQUENCE [LARGE SCALE GENOMIC DNA]</scope>
    <source>
        <strain evidence="3">NK-2021</strain>
    </source>
</reference>
<proteinExistence type="predicted"/>
<evidence type="ECO:0000313" key="3">
    <source>
        <dbReference type="EMBL" id="KAH0626858.1"/>
    </source>
</evidence>
<feature type="region of interest" description="Disordered" evidence="1">
    <location>
        <begin position="133"/>
        <end position="166"/>
    </location>
</feature>
<gene>
    <name evidence="3" type="ORF">JD844_002115</name>
</gene>
<evidence type="ECO:0000256" key="1">
    <source>
        <dbReference type="SAM" id="MobiDB-lite"/>
    </source>
</evidence>